<dbReference type="InterPro" id="IPR000260">
    <property type="entry name" value="NADH4_N"/>
</dbReference>
<feature type="domain" description="NADH:ubiquinone oxidoreductase chain 4 N-terminal" evidence="19">
    <location>
        <begin position="2"/>
        <end position="90"/>
    </location>
</feature>
<evidence type="ECO:0000256" key="3">
    <source>
        <dbReference type="ARBA" id="ARBA00009025"/>
    </source>
</evidence>
<dbReference type="AlphaFoldDB" id="A0A7L7S166"/>
<evidence type="ECO:0000256" key="10">
    <source>
        <dbReference type="ARBA" id="ARBA00022982"/>
    </source>
</evidence>
<keyword evidence="11 17" id="KW-1133">Transmembrane helix</keyword>
<evidence type="ECO:0000256" key="4">
    <source>
        <dbReference type="ARBA" id="ARBA00012944"/>
    </source>
</evidence>
<keyword evidence="9" id="KW-1278">Translocase</keyword>
<feature type="domain" description="NADH:quinone oxidoreductase/Mrp antiporter transmembrane" evidence="18">
    <location>
        <begin position="96"/>
        <end position="378"/>
    </location>
</feature>
<feature type="transmembrane region" description="Helical" evidence="17">
    <location>
        <begin position="320"/>
        <end position="345"/>
    </location>
</feature>
<comment type="similarity">
    <text evidence="3 17">Belongs to the complex I subunit 4 family.</text>
</comment>
<dbReference type="GO" id="GO:0008137">
    <property type="term" value="F:NADH dehydrogenase (ubiquinone) activity"/>
    <property type="evidence" value="ECO:0007669"/>
    <property type="project" value="UniProtKB-UniRule"/>
</dbReference>
<dbReference type="GO" id="GO:0031966">
    <property type="term" value="C:mitochondrial membrane"/>
    <property type="evidence" value="ECO:0007669"/>
    <property type="project" value="UniProtKB-SubCell"/>
</dbReference>
<keyword evidence="14 17" id="KW-0496">Mitochondrion</keyword>
<dbReference type="InterPro" id="IPR010227">
    <property type="entry name" value="NADH_Q_OxRdtase_chainM/4"/>
</dbReference>
<geneLocation type="mitochondrion" evidence="20"/>
<evidence type="ECO:0000256" key="9">
    <source>
        <dbReference type="ARBA" id="ARBA00022967"/>
    </source>
</evidence>
<dbReference type="EC" id="7.1.1.2" evidence="4 17"/>
<feature type="transmembrane region" description="Helical" evidence="17">
    <location>
        <begin position="233"/>
        <end position="254"/>
    </location>
</feature>
<feature type="transmembrane region" description="Helical" evidence="17">
    <location>
        <begin position="170"/>
        <end position="188"/>
    </location>
</feature>
<feature type="transmembrane region" description="Helical" evidence="17">
    <location>
        <begin position="47"/>
        <end position="67"/>
    </location>
</feature>
<evidence type="ECO:0000256" key="13">
    <source>
        <dbReference type="ARBA" id="ARBA00023075"/>
    </source>
</evidence>
<comment type="subcellular location">
    <subcellularLocation>
        <location evidence="2 17">Mitochondrion membrane</location>
        <topology evidence="2 17">Multi-pass membrane protein</topology>
    </subcellularLocation>
</comment>
<feature type="transmembrane region" description="Helical" evidence="17">
    <location>
        <begin position="412"/>
        <end position="430"/>
    </location>
</feature>
<evidence type="ECO:0000256" key="1">
    <source>
        <dbReference type="ARBA" id="ARBA00003257"/>
    </source>
</evidence>
<dbReference type="GO" id="GO:0042773">
    <property type="term" value="P:ATP synthesis coupled electron transport"/>
    <property type="evidence" value="ECO:0007669"/>
    <property type="project" value="InterPro"/>
</dbReference>
<evidence type="ECO:0000256" key="17">
    <source>
        <dbReference type="RuleBase" id="RU003297"/>
    </source>
</evidence>
<dbReference type="PANTHER" id="PTHR43507:SF20">
    <property type="entry name" value="NADH-UBIQUINONE OXIDOREDUCTASE CHAIN 4"/>
    <property type="match status" value="1"/>
</dbReference>
<gene>
    <name evidence="20" type="primary">ND4</name>
</gene>
<dbReference type="Pfam" id="PF00361">
    <property type="entry name" value="Proton_antipo_M"/>
    <property type="match status" value="1"/>
</dbReference>
<dbReference type="EMBL" id="MT862416">
    <property type="protein sequence ID" value="QNV11937.1"/>
    <property type="molecule type" value="Genomic_DNA"/>
</dbReference>
<keyword evidence="15 17" id="KW-0472">Membrane</keyword>
<feature type="transmembrane region" description="Helical" evidence="17">
    <location>
        <begin position="288"/>
        <end position="308"/>
    </location>
</feature>
<evidence type="ECO:0000256" key="6">
    <source>
        <dbReference type="ARBA" id="ARBA00022448"/>
    </source>
</evidence>
<keyword evidence="12 17" id="KW-0520">NAD</keyword>
<protein>
    <recommendedName>
        <fullName evidence="5 17">NADH-ubiquinone oxidoreductase chain 4</fullName>
        <ecNumber evidence="4 17">7.1.1.2</ecNumber>
    </recommendedName>
</protein>
<feature type="transmembrane region" description="Helical" evidence="17">
    <location>
        <begin position="365"/>
        <end position="391"/>
    </location>
</feature>
<dbReference type="PRINTS" id="PR01437">
    <property type="entry name" value="NUOXDRDTASE4"/>
</dbReference>
<evidence type="ECO:0000256" key="11">
    <source>
        <dbReference type="ARBA" id="ARBA00022989"/>
    </source>
</evidence>
<name>A0A7L7S166_9CRUS</name>
<organism evidence="20">
    <name type="scientific">Polyphemus pediculus</name>
    <dbReference type="NCBI Taxonomy" id="77662"/>
    <lineage>
        <taxon>Eukaryota</taxon>
        <taxon>Metazoa</taxon>
        <taxon>Ecdysozoa</taxon>
        <taxon>Arthropoda</taxon>
        <taxon>Crustacea</taxon>
        <taxon>Branchiopoda</taxon>
        <taxon>Diplostraca</taxon>
        <taxon>Cladocera</taxon>
        <taxon>Onychopoda</taxon>
        <taxon>Polyphemidae</taxon>
        <taxon>Polyphemus</taxon>
    </lineage>
</organism>
<proteinExistence type="inferred from homology"/>
<dbReference type="GO" id="GO:0015990">
    <property type="term" value="P:electron transport coupled proton transport"/>
    <property type="evidence" value="ECO:0007669"/>
    <property type="project" value="TreeGrafter"/>
</dbReference>
<keyword evidence="13 17" id="KW-0830">Ubiquinone</keyword>
<comment type="catalytic activity">
    <reaction evidence="16 17">
        <text>a ubiquinone + NADH + 5 H(+)(in) = a ubiquinol + NAD(+) + 4 H(+)(out)</text>
        <dbReference type="Rhea" id="RHEA:29091"/>
        <dbReference type="Rhea" id="RHEA-COMP:9565"/>
        <dbReference type="Rhea" id="RHEA-COMP:9566"/>
        <dbReference type="ChEBI" id="CHEBI:15378"/>
        <dbReference type="ChEBI" id="CHEBI:16389"/>
        <dbReference type="ChEBI" id="CHEBI:17976"/>
        <dbReference type="ChEBI" id="CHEBI:57540"/>
        <dbReference type="ChEBI" id="CHEBI:57945"/>
        <dbReference type="EC" id="7.1.1.2"/>
    </reaction>
</comment>
<feature type="transmembrane region" description="Helical" evidence="17">
    <location>
        <begin position="130"/>
        <end position="150"/>
    </location>
</feature>
<accession>A0A7L7S166</accession>
<dbReference type="InterPro" id="IPR001750">
    <property type="entry name" value="ND/Mrp_TM"/>
</dbReference>
<dbReference type="GO" id="GO:0048039">
    <property type="term" value="F:ubiquinone binding"/>
    <property type="evidence" value="ECO:0007669"/>
    <property type="project" value="TreeGrafter"/>
</dbReference>
<feature type="transmembrane region" description="Helical" evidence="17">
    <location>
        <begin position="200"/>
        <end position="221"/>
    </location>
</feature>
<evidence type="ECO:0000313" key="20">
    <source>
        <dbReference type="EMBL" id="QNV11937.1"/>
    </source>
</evidence>
<evidence type="ECO:0000256" key="15">
    <source>
        <dbReference type="ARBA" id="ARBA00023136"/>
    </source>
</evidence>
<evidence type="ECO:0000256" key="12">
    <source>
        <dbReference type="ARBA" id="ARBA00023027"/>
    </source>
</evidence>
<keyword evidence="8 17" id="KW-0812">Transmembrane</keyword>
<reference evidence="20" key="1">
    <citation type="submission" date="2020-08" db="EMBL/GenBank/DDBJ databases">
        <title>DNAmark Project.</title>
        <authorList>
            <person name="Leerhoei F."/>
        </authorList>
    </citation>
    <scope>NUCLEOTIDE SEQUENCE</scope>
    <source>
        <strain evidence="20">DM583</strain>
    </source>
</reference>
<keyword evidence="6 17" id="KW-0813">Transport</keyword>
<evidence type="ECO:0000256" key="8">
    <source>
        <dbReference type="ARBA" id="ARBA00022692"/>
    </source>
</evidence>
<dbReference type="InterPro" id="IPR003918">
    <property type="entry name" value="NADH_UbQ_OxRdtase"/>
</dbReference>
<comment type="function">
    <text evidence="17">Core subunit of the mitochondrial membrane respiratory chain NADH dehydrogenase (Complex I) which catalyzes electron transfer from NADH through the respiratory chain, using ubiquinone as an electron acceptor. Essential for the catalytic activity and assembly of complex I.</text>
</comment>
<sequence>MLSLMLLLLNWNLICFSMGLATLFVWIHQSSFSMGSINFILFDSLSSFLIVLTTWITFLMLLASFYIKQEEKNSNMFIALLISMAFFLILSFSTTDSILFYISFETTLIPIFLIIMGWGYQPERLKASLFLLFYTLLASLPLLLAILLTFHETGSSTFYLLNCEVKGPSLSVGTMLTVAFLIKMPIYMGHLWLPKAHVEAPVAGSMILAGILLKLGGYGLMRLLPFIMKSTTVLAFPIMTLSILGGMAASLVCLRQTDAKALVAYSSIAHMAFVLVGLFMMSNMSWKGAFTIMIAHGLCSSGLFALVGMVYSRLHTRSMVLLRGSITIAPLFTMWWFLFAVTNMAAPPSPNLAGEIMIFISSAGWLWTFTLIAGVLSFIGGGYNLYLFSATQHGNSASEMQDSKEGDYREHIILYLHLTPLIMGLLPLLSTI</sequence>
<evidence type="ECO:0000259" key="19">
    <source>
        <dbReference type="Pfam" id="PF01059"/>
    </source>
</evidence>
<evidence type="ECO:0000256" key="5">
    <source>
        <dbReference type="ARBA" id="ARBA00021006"/>
    </source>
</evidence>
<feature type="transmembrane region" description="Helical" evidence="17">
    <location>
        <begin position="98"/>
        <end position="118"/>
    </location>
</feature>
<dbReference type="GO" id="GO:0003954">
    <property type="term" value="F:NADH dehydrogenase activity"/>
    <property type="evidence" value="ECO:0007669"/>
    <property type="project" value="TreeGrafter"/>
</dbReference>
<evidence type="ECO:0000256" key="16">
    <source>
        <dbReference type="ARBA" id="ARBA00049551"/>
    </source>
</evidence>
<dbReference type="PANTHER" id="PTHR43507">
    <property type="entry name" value="NADH-UBIQUINONE OXIDOREDUCTASE CHAIN 4"/>
    <property type="match status" value="1"/>
</dbReference>
<evidence type="ECO:0000259" key="18">
    <source>
        <dbReference type="Pfam" id="PF00361"/>
    </source>
</evidence>
<dbReference type="Pfam" id="PF01059">
    <property type="entry name" value="Oxidored_q5_N"/>
    <property type="match status" value="1"/>
</dbReference>
<evidence type="ECO:0000256" key="7">
    <source>
        <dbReference type="ARBA" id="ARBA00022660"/>
    </source>
</evidence>
<keyword evidence="10 17" id="KW-0249">Electron transport</keyword>
<evidence type="ECO:0000256" key="2">
    <source>
        <dbReference type="ARBA" id="ARBA00004225"/>
    </source>
</evidence>
<dbReference type="NCBIfam" id="TIGR01972">
    <property type="entry name" value="NDH_I_M"/>
    <property type="match status" value="1"/>
</dbReference>
<keyword evidence="7 17" id="KW-0679">Respiratory chain</keyword>
<feature type="transmembrane region" description="Helical" evidence="17">
    <location>
        <begin position="74"/>
        <end position="92"/>
    </location>
</feature>
<evidence type="ECO:0000256" key="14">
    <source>
        <dbReference type="ARBA" id="ARBA00023128"/>
    </source>
</evidence>
<comment type="function">
    <text evidence="1">Core subunit of the mitochondrial membrane respiratory chain NADH dehydrogenase (Complex I) that is believed to belong to the minimal assembly required for catalysis. Complex I functions in the transfer of electrons from NADH to the respiratory chain. The immediate electron acceptor for the enzyme is believed to be ubiquinone.</text>
</comment>
<feature type="transmembrane region" description="Helical" evidence="17">
    <location>
        <begin position="7"/>
        <end position="27"/>
    </location>
</feature>
<feature type="transmembrane region" description="Helical" evidence="17">
    <location>
        <begin position="261"/>
        <end position="282"/>
    </location>
</feature>